<keyword evidence="2" id="KW-0813">Transport</keyword>
<dbReference type="Proteomes" id="UP000198635">
    <property type="component" value="Unassembled WGS sequence"/>
</dbReference>
<protein>
    <submittedName>
        <fullName evidence="14">Dihydroorotate oxidase B, electron transfer subunit</fullName>
    </submittedName>
</protein>
<reference evidence="15" key="1">
    <citation type="submission" date="2016-10" db="EMBL/GenBank/DDBJ databases">
        <authorList>
            <person name="Varghese N."/>
            <person name="Submissions S."/>
        </authorList>
    </citation>
    <scope>NUCLEOTIDE SEQUENCE [LARGE SCALE GENOMIC DNA]</scope>
    <source>
        <strain evidence="15">DSM 5918</strain>
    </source>
</reference>
<evidence type="ECO:0000256" key="8">
    <source>
        <dbReference type="ARBA" id="ARBA00023004"/>
    </source>
</evidence>
<dbReference type="SUPFAM" id="SSF52343">
    <property type="entry name" value="Ferredoxin reductase-like, C-terminal NADP-linked domain"/>
    <property type="match status" value="1"/>
</dbReference>
<accession>A0A1I3R7U2</accession>
<evidence type="ECO:0000256" key="11">
    <source>
        <dbReference type="PIRSR" id="PIRSR006816-1"/>
    </source>
</evidence>
<comment type="similarity">
    <text evidence="1">Belongs to the PyrK family.</text>
</comment>
<evidence type="ECO:0000259" key="13">
    <source>
        <dbReference type="PROSITE" id="PS51384"/>
    </source>
</evidence>
<dbReference type="SUPFAM" id="SSF63380">
    <property type="entry name" value="Riboflavin synthase domain-like"/>
    <property type="match status" value="1"/>
</dbReference>
<dbReference type="InterPro" id="IPR017938">
    <property type="entry name" value="Riboflavin_synthase-like_b-brl"/>
</dbReference>
<evidence type="ECO:0000256" key="12">
    <source>
        <dbReference type="PIRSR" id="PIRSR006816-2"/>
    </source>
</evidence>
<evidence type="ECO:0000256" key="3">
    <source>
        <dbReference type="ARBA" id="ARBA00022630"/>
    </source>
</evidence>
<feature type="binding site" evidence="11">
    <location>
        <begin position="57"/>
        <end position="60"/>
    </location>
    <ligand>
        <name>FAD</name>
        <dbReference type="ChEBI" id="CHEBI:57692"/>
    </ligand>
</feature>
<feature type="binding site" evidence="11">
    <location>
        <begin position="72"/>
        <end position="74"/>
    </location>
    <ligand>
        <name>FAD</name>
        <dbReference type="ChEBI" id="CHEBI:57692"/>
    </ligand>
</feature>
<dbReference type="Pfam" id="PF10418">
    <property type="entry name" value="DHODB_Fe-S_bind"/>
    <property type="match status" value="1"/>
</dbReference>
<feature type="binding site" evidence="12">
    <location>
        <position position="227"/>
    </location>
    <ligand>
        <name>[2Fe-2S] cluster</name>
        <dbReference type="ChEBI" id="CHEBI:190135"/>
    </ligand>
</feature>
<feature type="domain" description="FAD-binding FR-type" evidence="13">
    <location>
        <begin position="6"/>
        <end position="104"/>
    </location>
</feature>
<keyword evidence="4 12" id="KW-0001">2Fe-2S</keyword>
<dbReference type="GO" id="GO:0050660">
    <property type="term" value="F:flavin adenine dinucleotide binding"/>
    <property type="evidence" value="ECO:0007669"/>
    <property type="project" value="InterPro"/>
</dbReference>
<evidence type="ECO:0000256" key="9">
    <source>
        <dbReference type="ARBA" id="ARBA00023014"/>
    </source>
</evidence>
<dbReference type="Gene3D" id="2.10.240.10">
    <property type="entry name" value="Dihydroorotate dehydrogenase, electron transfer subunit"/>
    <property type="match status" value="1"/>
</dbReference>
<dbReference type="PANTHER" id="PTHR43513:SF3">
    <property type="entry name" value="DIHYDROOROTATE DEHYDROGENASE B (NAD(+)), ELECTRON TRANSFER SUBUNIT-RELATED"/>
    <property type="match status" value="1"/>
</dbReference>
<organism evidence="14 15">
    <name type="scientific">Desulfomicrobium apsheronum</name>
    <dbReference type="NCBI Taxonomy" id="52560"/>
    <lineage>
        <taxon>Bacteria</taxon>
        <taxon>Pseudomonadati</taxon>
        <taxon>Thermodesulfobacteriota</taxon>
        <taxon>Desulfovibrionia</taxon>
        <taxon>Desulfovibrionales</taxon>
        <taxon>Desulfomicrobiaceae</taxon>
        <taxon>Desulfomicrobium</taxon>
    </lineage>
</organism>
<dbReference type="InterPro" id="IPR039261">
    <property type="entry name" value="FNR_nucleotide-bd"/>
</dbReference>
<dbReference type="RefSeq" id="WP_092372935.1">
    <property type="nucleotide sequence ID" value="NZ_FORX01000003.1"/>
</dbReference>
<dbReference type="STRING" id="52560.SAMN04488082_10372"/>
<evidence type="ECO:0000256" key="1">
    <source>
        <dbReference type="ARBA" id="ARBA00006422"/>
    </source>
</evidence>
<keyword evidence="15" id="KW-1185">Reference proteome</keyword>
<dbReference type="InterPro" id="IPR012165">
    <property type="entry name" value="Cyt_c3_hydrogenase_gsu"/>
</dbReference>
<evidence type="ECO:0000313" key="14">
    <source>
        <dbReference type="EMBL" id="SFJ42704.1"/>
    </source>
</evidence>
<evidence type="ECO:0000256" key="7">
    <source>
        <dbReference type="ARBA" id="ARBA00022982"/>
    </source>
</evidence>
<feature type="binding site" evidence="12">
    <location>
        <position position="222"/>
    </location>
    <ligand>
        <name>[2Fe-2S] cluster</name>
        <dbReference type="ChEBI" id="CHEBI:190135"/>
    </ligand>
</feature>
<sequence>MIDSQTPCRDLEVLSCRPGSDPTLIDLVLAAPGWTCKPGQFVMIRPAHWGVELVWPRPFSVCDVSDKGLRIIFQTVGRGTRKLAELEPGQKVTVWGPLGRWFRIDEARPNLILAGGVGIAPFVMLARRERTDNLSMLFGHRLDLEHYPYAEIAARIKSEAMQQKTPADIAQFETVLSERIKALAGVGQVLACGPEPMLKVVRKYCLMHGTDGQVSLENRMGCGVGACLGCVCKTTAGDYVQSCVHGPVFDVRDIELGV</sequence>
<dbReference type="PIRSF" id="PIRSF006816">
    <property type="entry name" value="Cyc3_hyd_g"/>
    <property type="match status" value="1"/>
</dbReference>
<keyword evidence="5 12" id="KW-0479">Metal-binding</keyword>
<dbReference type="EMBL" id="FORX01000003">
    <property type="protein sequence ID" value="SFJ42704.1"/>
    <property type="molecule type" value="Genomic_DNA"/>
</dbReference>
<dbReference type="PANTHER" id="PTHR43513">
    <property type="entry name" value="DIHYDROOROTATE DEHYDROGENASE B (NAD(+)), ELECTRON TRANSFER SUBUNIT"/>
    <property type="match status" value="1"/>
</dbReference>
<keyword evidence="7" id="KW-0249">Electron transport</keyword>
<name>A0A1I3R7U2_9BACT</name>
<feature type="binding site" evidence="12">
    <location>
        <position position="230"/>
    </location>
    <ligand>
        <name>[2Fe-2S] cluster</name>
        <dbReference type="ChEBI" id="CHEBI:190135"/>
    </ligand>
</feature>
<comment type="cofactor">
    <cofactor evidence="10">
        <name>[2Fe-2S] cluster</name>
        <dbReference type="ChEBI" id="CHEBI:190135"/>
    </cofactor>
</comment>
<keyword evidence="8 12" id="KW-0408">Iron</keyword>
<keyword evidence="6 11" id="KW-0274">FAD</keyword>
<dbReference type="InterPro" id="IPR037117">
    <property type="entry name" value="Dihydroorotate_DH_ele_sf"/>
</dbReference>
<dbReference type="InterPro" id="IPR019480">
    <property type="entry name" value="Dihydroorotate_DH_Fe-S-bd"/>
</dbReference>
<evidence type="ECO:0000256" key="5">
    <source>
        <dbReference type="ARBA" id="ARBA00022723"/>
    </source>
</evidence>
<dbReference type="Gene3D" id="3.40.50.80">
    <property type="entry name" value="Nucleotide-binding domain of ferredoxin-NADP reductase (FNR) module"/>
    <property type="match status" value="1"/>
</dbReference>
<feature type="binding site" evidence="11">
    <location>
        <begin position="79"/>
        <end position="80"/>
    </location>
    <ligand>
        <name>FAD</name>
        <dbReference type="ChEBI" id="CHEBI:57692"/>
    </ligand>
</feature>
<feature type="binding site" evidence="12">
    <location>
        <position position="243"/>
    </location>
    <ligand>
        <name>[2Fe-2S] cluster</name>
        <dbReference type="ChEBI" id="CHEBI:190135"/>
    </ligand>
</feature>
<dbReference type="GO" id="GO:0046872">
    <property type="term" value="F:metal ion binding"/>
    <property type="evidence" value="ECO:0007669"/>
    <property type="project" value="UniProtKB-KW"/>
</dbReference>
<keyword evidence="3 11" id="KW-0285">Flavoprotein</keyword>
<evidence type="ECO:0000256" key="4">
    <source>
        <dbReference type="ARBA" id="ARBA00022714"/>
    </source>
</evidence>
<keyword evidence="9 12" id="KW-0411">Iron-sulfur</keyword>
<evidence type="ECO:0000256" key="10">
    <source>
        <dbReference type="ARBA" id="ARBA00034078"/>
    </source>
</evidence>
<dbReference type="GO" id="GO:0051537">
    <property type="term" value="F:2 iron, 2 sulfur cluster binding"/>
    <property type="evidence" value="ECO:0007669"/>
    <property type="project" value="UniProtKB-KW"/>
</dbReference>
<comment type="cofactor">
    <cofactor evidence="12">
        <name>[2Fe-2S] cluster</name>
        <dbReference type="ChEBI" id="CHEBI:190135"/>
    </cofactor>
    <text evidence="12">Binds 1 [2Fe-2S] cluster per subunit.</text>
</comment>
<evidence type="ECO:0000256" key="2">
    <source>
        <dbReference type="ARBA" id="ARBA00022448"/>
    </source>
</evidence>
<dbReference type="Gene3D" id="2.40.30.10">
    <property type="entry name" value="Translation factors"/>
    <property type="match status" value="1"/>
</dbReference>
<proteinExistence type="inferred from homology"/>
<dbReference type="InterPro" id="IPR017927">
    <property type="entry name" value="FAD-bd_FR_type"/>
</dbReference>
<evidence type="ECO:0000256" key="6">
    <source>
        <dbReference type="ARBA" id="ARBA00022827"/>
    </source>
</evidence>
<evidence type="ECO:0000313" key="15">
    <source>
        <dbReference type="Proteomes" id="UP000198635"/>
    </source>
</evidence>
<dbReference type="GO" id="GO:0016491">
    <property type="term" value="F:oxidoreductase activity"/>
    <property type="evidence" value="ECO:0007669"/>
    <property type="project" value="InterPro"/>
</dbReference>
<gene>
    <name evidence="14" type="ORF">SAMN04488082_10372</name>
</gene>
<dbReference type="OrthoDB" id="9796486at2"/>
<dbReference type="PROSITE" id="PS51384">
    <property type="entry name" value="FAD_FR"/>
    <property type="match status" value="1"/>
</dbReference>
<comment type="cofactor">
    <cofactor evidence="11">
        <name>FAD</name>
        <dbReference type="ChEBI" id="CHEBI:57692"/>
    </cofactor>
    <text evidence="11">Binds 1 FAD per subunit.</text>
</comment>
<dbReference type="GO" id="GO:0006221">
    <property type="term" value="P:pyrimidine nucleotide biosynthetic process"/>
    <property type="evidence" value="ECO:0007669"/>
    <property type="project" value="InterPro"/>
</dbReference>
<dbReference type="AlphaFoldDB" id="A0A1I3R7U2"/>
<dbReference type="InterPro" id="IPR050353">
    <property type="entry name" value="PyrK_electron_transfer"/>
</dbReference>